<reference evidence="3" key="1">
    <citation type="submission" date="2016-11" db="UniProtKB">
        <authorList>
            <consortium name="WormBaseParasite"/>
        </authorList>
    </citation>
    <scope>IDENTIFICATION</scope>
</reference>
<evidence type="ECO:0000313" key="3">
    <source>
        <dbReference type="WBParaSite" id="Hba_03777"/>
    </source>
</evidence>
<keyword evidence="1" id="KW-0812">Transmembrane</keyword>
<accession>A0A1I7WFS6</accession>
<keyword evidence="1" id="KW-0472">Membrane</keyword>
<feature type="transmembrane region" description="Helical" evidence="1">
    <location>
        <begin position="146"/>
        <end position="165"/>
    </location>
</feature>
<name>A0A1I7WFS6_HETBA</name>
<dbReference type="WBParaSite" id="Hba_03777">
    <property type="protein sequence ID" value="Hba_03777"/>
    <property type="gene ID" value="Hba_03777"/>
</dbReference>
<keyword evidence="2" id="KW-1185">Reference proteome</keyword>
<dbReference type="Proteomes" id="UP000095283">
    <property type="component" value="Unplaced"/>
</dbReference>
<evidence type="ECO:0000313" key="2">
    <source>
        <dbReference type="Proteomes" id="UP000095283"/>
    </source>
</evidence>
<protein>
    <submittedName>
        <fullName evidence="3">Uncharacterized protein</fullName>
    </submittedName>
</protein>
<evidence type="ECO:0000256" key="1">
    <source>
        <dbReference type="SAM" id="Phobius"/>
    </source>
</evidence>
<proteinExistence type="predicted"/>
<keyword evidence="1" id="KW-1133">Transmembrane helix</keyword>
<organism evidence="2 3">
    <name type="scientific">Heterorhabditis bacteriophora</name>
    <name type="common">Entomopathogenic nematode worm</name>
    <dbReference type="NCBI Taxonomy" id="37862"/>
    <lineage>
        <taxon>Eukaryota</taxon>
        <taxon>Metazoa</taxon>
        <taxon>Ecdysozoa</taxon>
        <taxon>Nematoda</taxon>
        <taxon>Chromadorea</taxon>
        <taxon>Rhabditida</taxon>
        <taxon>Rhabditina</taxon>
        <taxon>Rhabditomorpha</taxon>
        <taxon>Strongyloidea</taxon>
        <taxon>Heterorhabditidae</taxon>
        <taxon>Heterorhabditis</taxon>
    </lineage>
</organism>
<dbReference type="AlphaFoldDB" id="A0A1I7WFS6"/>
<sequence length="260" mass="30646">MQLNATTKEDRTLMPLLLMISSTQPLLRQFVRSYLRFLTLLQIFMYSQNLRFYINKHFIFIIVLLRLEPFSWKLAHVDSTLPIFYTVNYVCIYVSNPGIFQPEISTWLEDNDVAEVNKSLLMKVVVVSMTQSRFFFTYLEPVQMFIVYRFHFLDLILLIYYLSYYNAYIITNVFSKHSISTLLRIISLTNVNAEETKLSSNLLKTIEELVTVKQLLKKRVSKSASSCNIPNVKNIWNLFCIVDFSGCKMELLDIFIRLQF</sequence>